<dbReference type="GO" id="GO:0008270">
    <property type="term" value="F:zinc ion binding"/>
    <property type="evidence" value="ECO:0007669"/>
    <property type="project" value="UniProtKB-KW"/>
</dbReference>
<evidence type="ECO:0000256" key="6">
    <source>
        <dbReference type="ARBA" id="ARBA00022705"/>
    </source>
</evidence>
<dbReference type="EMBL" id="JABCLB010001130">
    <property type="protein sequence ID" value="NMU83802.1"/>
    <property type="molecule type" value="Genomic_DNA"/>
</dbReference>
<accession>A0A7Y0SHY4</accession>
<dbReference type="InterPro" id="IPR036977">
    <property type="entry name" value="DNA_primase_Znf_CHC2"/>
</dbReference>
<dbReference type="GO" id="GO:0005737">
    <property type="term" value="C:cytoplasm"/>
    <property type="evidence" value="ECO:0007669"/>
    <property type="project" value="TreeGrafter"/>
</dbReference>
<keyword evidence="2" id="KW-0240">DNA-directed RNA polymerase</keyword>
<dbReference type="InterPro" id="IPR050219">
    <property type="entry name" value="DnaG_primase"/>
</dbReference>
<protein>
    <submittedName>
        <fullName evidence="15">DNA primase</fullName>
        <ecNumber evidence="15">2.7.7.-</ecNumber>
    </submittedName>
</protein>
<keyword evidence="10" id="KW-0460">Magnesium</keyword>
<comment type="cofactor">
    <cofactor evidence="1">
        <name>Zn(2+)</name>
        <dbReference type="ChEBI" id="CHEBI:29105"/>
    </cofactor>
</comment>
<evidence type="ECO:0000256" key="4">
    <source>
        <dbReference type="ARBA" id="ARBA00022679"/>
    </source>
</evidence>
<proteinExistence type="predicted"/>
<keyword evidence="8" id="KW-0863">Zinc-finger</keyword>
<keyword evidence="12" id="KW-0804">Transcription</keyword>
<evidence type="ECO:0000256" key="13">
    <source>
        <dbReference type="SAM" id="MobiDB-lite"/>
    </source>
</evidence>
<feature type="non-terminal residue" evidence="15">
    <location>
        <position position="83"/>
    </location>
</feature>
<evidence type="ECO:0000259" key="14">
    <source>
        <dbReference type="SMART" id="SM00400"/>
    </source>
</evidence>
<evidence type="ECO:0000256" key="5">
    <source>
        <dbReference type="ARBA" id="ARBA00022695"/>
    </source>
</evidence>
<keyword evidence="4 15" id="KW-0808">Transferase</keyword>
<feature type="non-terminal residue" evidence="15">
    <location>
        <position position="1"/>
    </location>
</feature>
<feature type="region of interest" description="Disordered" evidence="13">
    <location>
        <begin position="63"/>
        <end position="83"/>
    </location>
</feature>
<evidence type="ECO:0000256" key="1">
    <source>
        <dbReference type="ARBA" id="ARBA00001947"/>
    </source>
</evidence>
<feature type="domain" description="Zinc finger CHC2-type" evidence="14">
    <location>
        <begin position="1"/>
        <end position="55"/>
    </location>
</feature>
<dbReference type="FunFam" id="3.90.580.10:FF:000001">
    <property type="entry name" value="DNA primase"/>
    <property type="match status" value="1"/>
</dbReference>
<gene>
    <name evidence="15" type="primary">dnaG</name>
    <name evidence="15" type="ORF">HKB16_12975</name>
</gene>
<dbReference type="GO" id="GO:0000428">
    <property type="term" value="C:DNA-directed RNA polymerase complex"/>
    <property type="evidence" value="ECO:0007669"/>
    <property type="project" value="UniProtKB-KW"/>
</dbReference>
<evidence type="ECO:0000256" key="10">
    <source>
        <dbReference type="ARBA" id="ARBA00022842"/>
    </source>
</evidence>
<dbReference type="Gene3D" id="3.90.580.10">
    <property type="entry name" value="Zinc finger, CHC2-type domain"/>
    <property type="match status" value="1"/>
</dbReference>
<dbReference type="PANTHER" id="PTHR30313">
    <property type="entry name" value="DNA PRIMASE"/>
    <property type="match status" value="1"/>
</dbReference>
<sequence>YGACCPFHNEKTPSFSVSQEKQFYHCFGCGAHGNAIDFLMEFDRLEFVEAIEELASYLGLDVPREQRSGGNGSFQSGPQASSS</sequence>
<evidence type="ECO:0000256" key="7">
    <source>
        <dbReference type="ARBA" id="ARBA00022723"/>
    </source>
</evidence>
<dbReference type="GO" id="GO:1990077">
    <property type="term" value="C:primosome complex"/>
    <property type="evidence" value="ECO:0007669"/>
    <property type="project" value="UniProtKB-KW"/>
</dbReference>
<dbReference type="PANTHER" id="PTHR30313:SF2">
    <property type="entry name" value="DNA PRIMASE"/>
    <property type="match status" value="1"/>
</dbReference>
<evidence type="ECO:0000256" key="12">
    <source>
        <dbReference type="ARBA" id="ARBA00023163"/>
    </source>
</evidence>
<evidence type="ECO:0000256" key="2">
    <source>
        <dbReference type="ARBA" id="ARBA00022478"/>
    </source>
</evidence>
<keyword evidence="6" id="KW-0235">DNA replication</keyword>
<dbReference type="InterPro" id="IPR002694">
    <property type="entry name" value="Znf_CHC2"/>
</dbReference>
<keyword evidence="9" id="KW-0862">Zinc</keyword>
<dbReference type="Pfam" id="PF01807">
    <property type="entry name" value="Zn_ribbon_DnaG"/>
    <property type="match status" value="1"/>
</dbReference>
<evidence type="ECO:0000256" key="8">
    <source>
        <dbReference type="ARBA" id="ARBA00022771"/>
    </source>
</evidence>
<name>A0A7Y0SHY4_VIBPH</name>
<organism evidence="15 16">
    <name type="scientific">Vibrio parahaemolyticus</name>
    <dbReference type="NCBI Taxonomy" id="670"/>
    <lineage>
        <taxon>Bacteria</taxon>
        <taxon>Pseudomonadati</taxon>
        <taxon>Pseudomonadota</taxon>
        <taxon>Gammaproteobacteria</taxon>
        <taxon>Vibrionales</taxon>
        <taxon>Vibrionaceae</taxon>
        <taxon>Vibrio</taxon>
    </lineage>
</organism>
<dbReference type="GO" id="GO:0003677">
    <property type="term" value="F:DNA binding"/>
    <property type="evidence" value="ECO:0007669"/>
    <property type="project" value="UniProtKB-KW"/>
</dbReference>
<evidence type="ECO:0000256" key="11">
    <source>
        <dbReference type="ARBA" id="ARBA00023125"/>
    </source>
</evidence>
<reference evidence="15 16" key="1">
    <citation type="submission" date="2020-04" db="EMBL/GenBank/DDBJ databases">
        <title>Whole-genome sequencing of Vibrio spp. from China reveals different genetic environments of blaCTX-M-14 among diverse lineages.</title>
        <authorList>
            <person name="Zheng Z."/>
            <person name="Ye L."/>
            <person name="Chen S."/>
        </authorList>
    </citation>
    <scope>NUCLEOTIDE SEQUENCE [LARGE SCALE GENOMIC DNA]</scope>
    <source>
        <strain evidence="15 16">Vb0551</strain>
    </source>
</reference>
<comment type="caution">
    <text evidence="15">The sequence shown here is derived from an EMBL/GenBank/DDBJ whole genome shotgun (WGS) entry which is preliminary data.</text>
</comment>
<feature type="compositionally biased region" description="Polar residues" evidence="13">
    <location>
        <begin position="73"/>
        <end position="83"/>
    </location>
</feature>
<evidence type="ECO:0000313" key="15">
    <source>
        <dbReference type="EMBL" id="NMU83802.1"/>
    </source>
</evidence>
<keyword evidence="5 15" id="KW-0548">Nucleotidyltransferase</keyword>
<keyword evidence="11" id="KW-0238">DNA-binding</keyword>
<dbReference type="SMART" id="SM00400">
    <property type="entry name" value="ZnF_CHCC"/>
    <property type="match status" value="1"/>
</dbReference>
<evidence type="ECO:0000313" key="16">
    <source>
        <dbReference type="Proteomes" id="UP000518904"/>
    </source>
</evidence>
<dbReference type="AlphaFoldDB" id="A0A7Y0SHY4"/>
<evidence type="ECO:0000256" key="9">
    <source>
        <dbReference type="ARBA" id="ARBA00022833"/>
    </source>
</evidence>
<dbReference type="GO" id="GO:0006269">
    <property type="term" value="P:DNA replication, synthesis of primer"/>
    <property type="evidence" value="ECO:0007669"/>
    <property type="project" value="UniProtKB-KW"/>
</dbReference>
<dbReference type="EC" id="2.7.7.-" evidence="15"/>
<dbReference type="GO" id="GO:0003899">
    <property type="term" value="F:DNA-directed RNA polymerase activity"/>
    <property type="evidence" value="ECO:0007669"/>
    <property type="project" value="InterPro"/>
</dbReference>
<keyword evidence="3" id="KW-0639">Primosome</keyword>
<dbReference type="SUPFAM" id="SSF57783">
    <property type="entry name" value="Zinc beta-ribbon"/>
    <property type="match status" value="1"/>
</dbReference>
<dbReference type="Proteomes" id="UP000518904">
    <property type="component" value="Unassembled WGS sequence"/>
</dbReference>
<evidence type="ECO:0000256" key="3">
    <source>
        <dbReference type="ARBA" id="ARBA00022515"/>
    </source>
</evidence>
<keyword evidence="7" id="KW-0479">Metal-binding</keyword>